<accession>A0ABS3RGZ0</accession>
<keyword evidence="2" id="KW-1185">Reference proteome</keyword>
<sequence>MMAAHLVQRQQRVAQQHLPSREQFIRVRDLFDYGDDEWSANSYPVTTDHWPQLIEVLACPAPEPGKSYFIEGYATDL</sequence>
<protein>
    <submittedName>
        <fullName evidence="1">Uncharacterized protein</fullName>
    </submittedName>
</protein>
<organism evidence="1 2">
    <name type="scientific">Actinomadura nitritigenes</name>
    <dbReference type="NCBI Taxonomy" id="134602"/>
    <lineage>
        <taxon>Bacteria</taxon>
        <taxon>Bacillati</taxon>
        <taxon>Actinomycetota</taxon>
        <taxon>Actinomycetes</taxon>
        <taxon>Streptosporangiales</taxon>
        <taxon>Thermomonosporaceae</taxon>
        <taxon>Actinomadura</taxon>
    </lineage>
</organism>
<proteinExistence type="predicted"/>
<name>A0ABS3RGZ0_9ACTN</name>
<dbReference type="EMBL" id="JAGEOK010000063">
    <property type="protein sequence ID" value="MBO2445147.1"/>
    <property type="molecule type" value="Genomic_DNA"/>
</dbReference>
<reference evidence="1 2" key="1">
    <citation type="submission" date="2021-03" db="EMBL/GenBank/DDBJ databases">
        <authorList>
            <person name="Kanchanasin P."/>
            <person name="Saeng-In P."/>
            <person name="Phongsopitanun W."/>
            <person name="Yuki M."/>
            <person name="Kudo T."/>
            <person name="Ohkuma M."/>
            <person name="Tanasupawat S."/>
        </authorList>
    </citation>
    <scope>NUCLEOTIDE SEQUENCE [LARGE SCALE GENOMIC DNA]</scope>
    <source>
        <strain evidence="1 2">L46</strain>
    </source>
</reference>
<evidence type="ECO:0000313" key="2">
    <source>
        <dbReference type="Proteomes" id="UP000666915"/>
    </source>
</evidence>
<dbReference type="RefSeq" id="WP_208274231.1">
    <property type="nucleotide sequence ID" value="NZ_JAGEOK010000063.1"/>
</dbReference>
<comment type="caution">
    <text evidence="1">The sequence shown here is derived from an EMBL/GenBank/DDBJ whole genome shotgun (WGS) entry which is preliminary data.</text>
</comment>
<dbReference type="Proteomes" id="UP000666915">
    <property type="component" value="Unassembled WGS sequence"/>
</dbReference>
<gene>
    <name evidence="1" type="ORF">J4557_47350</name>
</gene>
<evidence type="ECO:0000313" key="1">
    <source>
        <dbReference type="EMBL" id="MBO2445147.1"/>
    </source>
</evidence>